<dbReference type="Gene3D" id="3.40.50.880">
    <property type="match status" value="1"/>
</dbReference>
<dbReference type="InterPro" id="IPR029062">
    <property type="entry name" value="Class_I_gatase-like"/>
</dbReference>
<dbReference type="SUPFAM" id="SSF52317">
    <property type="entry name" value="Class I glutamine amidotransferase-like"/>
    <property type="match status" value="1"/>
</dbReference>
<sequence length="223" mass="24147">MARVMVLVGRDRYGDPWHDHAATSDAVAVLLRDDGHDVTVRSVFPDALDDVGRPDLLVVNCGQGPLDTADADAWRGFHDRRAALVDDGVAVLGLHQAANTFGDDPRWAATLGGRWDDDVSWHPPLGAARFRVVDATHPVTDGLDDVDAVDERYADLRVADDAHVLLVADVSDDDGATRAHPVVWAAAGPGRVLYDALGHDVRSYASPSRRALLRREVAWLLDA</sequence>
<name>A0A401UVB7_9CELL</name>
<dbReference type="PANTHER" id="PTHR40469:SF2">
    <property type="entry name" value="GALACTOSE-BINDING DOMAIN-LIKE SUPERFAMILY PROTEIN"/>
    <property type="match status" value="1"/>
</dbReference>
<dbReference type="InterPro" id="IPR029010">
    <property type="entry name" value="ThuA-like"/>
</dbReference>
<evidence type="ECO:0000313" key="2">
    <source>
        <dbReference type="EMBL" id="GCD18550.1"/>
    </source>
</evidence>
<dbReference type="AlphaFoldDB" id="A0A401UVB7"/>
<reference evidence="2 3" key="1">
    <citation type="submission" date="2018-11" db="EMBL/GenBank/DDBJ databases">
        <title>Draft genome sequence of Cellulomonas takizawaensis strain TKZ-21.</title>
        <authorList>
            <person name="Yamamura H."/>
            <person name="Hayashi T."/>
            <person name="Hamada M."/>
            <person name="Serisawa Y."/>
            <person name="Matsuyama K."/>
            <person name="Nakagawa Y."/>
            <person name="Otoguro M."/>
            <person name="Yanagida F."/>
            <person name="Hayakawa M."/>
        </authorList>
    </citation>
    <scope>NUCLEOTIDE SEQUENCE [LARGE SCALE GENOMIC DNA]</scope>
    <source>
        <strain evidence="2 3">TKZ-21</strain>
    </source>
</reference>
<dbReference type="PANTHER" id="PTHR40469">
    <property type="entry name" value="SECRETED GLYCOSYL HYDROLASE"/>
    <property type="match status" value="1"/>
</dbReference>
<dbReference type="OrthoDB" id="3350268at2"/>
<evidence type="ECO:0000313" key="3">
    <source>
        <dbReference type="Proteomes" id="UP000288246"/>
    </source>
</evidence>
<accession>A0A401UVB7</accession>
<organism evidence="2 3">
    <name type="scientific">Cellulomonas algicola</name>
    <dbReference type="NCBI Taxonomy" id="2071633"/>
    <lineage>
        <taxon>Bacteria</taxon>
        <taxon>Bacillati</taxon>
        <taxon>Actinomycetota</taxon>
        <taxon>Actinomycetes</taxon>
        <taxon>Micrococcales</taxon>
        <taxon>Cellulomonadaceae</taxon>
        <taxon>Cellulomonas</taxon>
    </lineage>
</organism>
<protein>
    <recommendedName>
        <fullName evidence="1">ThuA-like domain-containing protein</fullName>
    </recommendedName>
</protein>
<dbReference type="Pfam" id="PF06283">
    <property type="entry name" value="ThuA"/>
    <property type="match status" value="1"/>
</dbReference>
<comment type="caution">
    <text evidence="2">The sequence shown here is derived from an EMBL/GenBank/DDBJ whole genome shotgun (WGS) entry which is preliminary data.</text>
</comment>
<dbReference type="Proteomes" id="UP000288246">
    <property type="component" value="Unassembled WGS sequence"/>
</dbReference>
<proteinExistence type="predicted"/>
<evidence type="ECO:0000259" key="1">
    <source>
        <dbReference type="Pfam" id="PF06283"/>
    </source>
</evidence>
<keyword evidence="3" id="KW-1185">Reference proteome</keyword>
<gene>
    <name evidence="2" type="ORF">CTKZ_01120</name>
</gene>
<dbReference type="EMBL" id="BHYL01000010">
    <property type="protein sequence ID" value="GCD18550.1"/>
    <property type="molecule type" value="Genomic_DNA"/>
</dbReference>
<feature type="domain" description="ThuA-like" evidence="1">
    <location>
        <begin position="17"/>
        <end position="219"/>
    </location>
</feature>